<dbReference type="InterPro" id="IPR006059">
    <property type="entry name" value="SBP"/>
</dbReference>
<organism evidence="2 3">
    <name type="scientific">Isoptericola hypogeus</name>
    <dbReference type="NCBI Taxonomy" id="300179"/>
    <lineage>
        <taxon>Bacteria</taxon>
        <taxon>Bacillati</taxon>
        <taxon>Actinomycetota</taxon>
        <taxon>Actinomycetes</taxon>
        <taxon>Micrococcales</taxon>
        <taxon>Promicromonosporaceae</taxon>
        <taxon>Isoptericola</taxon>
    </lineage>
</organism>
<keyword evidence="3" id="KW-1185">Reference proteome</keyword>
<dbReference type="InterPro" id="IPR050490">
    <property type="entry name" value="Bact_solute-bd_prot1"/>
</dbReference>
<sequence length="439" mass="47410">MTPTRRRRATLPAIALLALSLTACGLSGSATSPEPDAASDQPAEVTGKITFSTLQLKPTFTEYIEGVIDDFEAEHPGTEVEWIDVPFEGAQEKIAADAAAGTLPDVINLNPNFAQPLEAEGIFLDLEQEVPDLRDAYVPGAWDTFQVPEQEGSFGFPWYLTSEVTMYNTAMFEQAGLDPETPPATFDELYAAAEQIASTSDGKVWGMHPALENRFLLDLAKEGVPLLSEDGTEWVFNTPEAVAHVERLTKAYQDGVFPPDSLTEDHTKETEAYQAGRVALFPSGPNFLTIVEENAPDIAKATGVGPQITGASDAANMSVMGLLVPKTTENKATALAFAEFMTNAENQLEFSKIVTIFPSVTEALQDPYFTDDSDGTVESHARRLSAEQLENARNLLPVQYDDRVKAAVVGKVQLAMKGELSAQEAMDQAVAEANAITGR</sequence>
<evidence type="ECO:0000313" key="2">
    <source>
        <dbReference type="EMBL" id="GAA1735377.1"/>
    </source>
</evidence>
<dbReference type="PROSITE" id="PS51257">
    <property type="entry name" value="PROKAR_LIPOPROTEIN"/>
    <property type="match status" value="1"/>
</dbReference>
<dbReference type="PANTHER" id="PTHR43649:SF12">
    <property type="entry name" value="DIACETYLCHITOBIOSE BINDING PROTEIN DASA"/>
    <property type="match status" value="1"/>
</dbReference>
<dbReference type="RefSeq" id="WP_344249746.1">
    <property type="nucleotide sequence ID" value="NZ_BAAAPM010000008.1"/>
</dbReference>
<feature type="signal peptide" evidence="1">
    <location>
        <begin position="1"/>
        <end position="25"/>
    </location>
</feature>
<keyword evidence="1" id="KW-0732">Signal</keyword>
<gene>
    <name evidence="2" type="ORF">GCM10009809_33160</name>
</gene>
<evidence type="ECO:0000313" key="3">
    <source>
        <dbReference type="Proteomes" id="UP001501138"/>
    </source>
</evidence>
<dbReference type="Pfam" id="PF01547">
    <property type="entry name" value="SBP_bac_1"/>
    <property type="match status" value="1"/>
</dbReference>
<dbReference type="CDD" id="cd13585">
    <property type="entry name" value="PBP2_TMBP_like"/>
    <property type="match status" value="1"/>
</dbReference>
<accession>A0ABP4VU21</accession>
<dbReference type="SUPFAM" id="SSF53850">
    <property type="entry name" value="Periplasmic binding protein-like II"/>
    <property type="match status" value="1"/>
</dbReference>
<proteinExistence type="predicted"/>
<name>A0ABP4VU21_9MICO</name>
<evidence type="ECO:0000256" key="1">
    <source>
        <dbReference type="SAM" id="SignalP"/>
    </source>
</evidence>
<reference evidence="3" key="1">
    <citation type="journal article" date="2019" name="Int. J. Syst. Evol. Microbiol.">
        <title>The Global Catalogue of Microorganisms (GCM) 10K type strain sequencing project: providing services to taxonomists for standard genome sequencing and annotation.</title>
        <authorList>
            <consortium name="The Broad Institute Genomics Platform"/>
            <consortium name="The Broad Institute Genome Sequencing Center for Infectious Disease"/>
            <person name="Wu L."/>
            <person name="Ma J."/>
        </authorList>
    </citation>
    <scope>NUCLEOTIDE SEQUENCE [LARGE SCALE GENOMIC DNA]</scope>
    <source>
        <strain evidence="3">JCM 15589</strain>
    </source>
</reference>
<feature type="chain" id="PRO_5047322588" evidence="1">
    <location>
        <begin position="26"/>
        <end position="439"/>
    </location>
</feature>
<comment type="caution">
    <text evidence="2">The sequence shown here is derived from an EMBL/GenBank/DDBJ whole genome shotgun (WGS) entry which is preliminary data.</text>
</comment>
<protein>
    <submittedName>
        <fullName evidence="2">Sugar ABC transporter substrate-binding protein</fullName>
    </submittedName>
</protein>
<dbReference type="Proteomes" id="UP001501138">
    <property type="component" value="Unassembled WGS sequence"/>
</dbReference>
<dbReference type="PANTHER" id="PTHR43649">
    <property type="entry name" value="ARABINOSE-BINDING PROTEIN-RELATED"/>
    <property type="match status" value="1"/>
</dbReference>
<dbReference type="EMBL" id="BAAAPM010000008">
    <property type="protein sequence ID" value="GAA1735377.1"/>
    <property type="molecule type" value="Genomic_DNA"/>
</dbReference>
<dbReference type="Gene3D" id="3.40.190.10">
    <property type="entry name" value="Periplasmic binding protein-like II"/>
    <property type="match status" value="1"/>
</dbReference>